<feature type="region of interest" description="Disordered" evidence="2">
    <location>
        <begin position="611"/>
        <end position="665"/>
    </location>
</feature>
<name>A0A1Q9EAR3_SYMMI</name>
<keyword evidence="1" id="KW-0175">Coiled coil</keyword>
<organism evidence="3 4">
    <name type="scientific">Symbiodinium microadriaticum</name>
    <name type="common">Dinoflagellate</name>
    <name type="synonym">Zooxanthella microadriatica</name>
    <dbReference type="NCBI Taxonomy" id="2951"/>
    <lineage>
        <taxon>Eukaryota</taxon>
        <taxon>Sar</taxon>
        <taxon>Alveolata</taxon>
        <taxon>Dinophyceae</taxon>
        <taxon>Suessiales</taxon>
        <taxon>Symbiodiniaceae</taxon>
        <taxon>Symbiodinium</taxon>
    </lineage>
</organism>
<dbReference type="EMBL" id="LSRX01000208">
    <property type="protein sequence ID" value="OLQ04516.1"/>
    <property type="molecule type" value="Genomic_DNA"/>
</dbReference>
<gene>
    <name evidence="3" type="ORF">AK812_SmicGene12357</name>
</gene>
<evidence type="ECO:0000256" key="2">
    <source>
        <dbReference type="SAM" id="MobiDB-lite"/>
    </source>
</evidence>
<keyword evidence="4" id="KW-1185">Reference proteome</keyword>
<comment type="caution">
    <text evidence="3">The sequence shown here is derived from an EMBL/GenBank/DDBJ whole genome shotgun (WGS) entry which is preliminary data.</text>
</comment>
<accession>A0A1Q9EAR3</accession>
<sequence length="890" mass="99597">MGKGWKRGQPHGQQPPWKNGEGYQWSIWPGAWHSPRSRSWRSDHVERTDYVEPDRRQFPAYDAAWQRTPGIAIVPSEAAPRQSGGLVQNMQNVVNQARRVENKLSKLQAELLKRDQSWDKYLADAKLAVAKEKARHESNKKRILKEIEELEKLQETVYEQVTSVALEGRQGGPRPAEVVPAEVVELEAAAMDVDVGDASGSERDGGIADMDLAAELQRIIGLAQKRGKLSAPSTPRRKPGSLPPMTPSPTSRTPTSTGQGKAPAAGDVDQVVNVAIKLLIIDRLAYFVHLVRSKLYDALIQSGWCGEHLVIYADDHHVSFCFRTLSELEAALHAIGIIYTVLHAIGMEVSASKSACIFTYRGTLKGTVHKRFVGQIKDQKVLKVPNGASTLHIPIVSEHVYLGTVVSYSQYETQTLRHRINIARSRYFQLKTVLNNRSHMTRRDRLNMWMTCIWSTMSYGLVECGVTKQGCVTLQSIMLQHVRAIVASPAHIDKVSDAEILRKYNLLAPHGLLLRLASKRLENACHRDPNRPWTAWFQSAPWAVTVRDTLKALQTDFMAAERAKTFTTCDVVSVQDMPPIATTSPDADAAPLRMAIPPPTEQLQQLFGGILSSTTEPDDPSSRPAKTPKFNQQPAKSNGKGRGGAGWHPKRSRASTHTAQPTHTNDDIEHLINLLSRLVLRHEEAISVLRQNTGWVMYLQTPKHACSVVTMLVQLSVKWHQETQMDTPVSRIPLRCVLLQGLIQELLNRINRQDVLDAAKTAGWVTEEGWVFHVWCPQNKCLKASTTQRPLAHTTVVEKIRSLQLALAEDSSIHRFRSLRPLKEEMQGETVVMILDLAIASDKAKQAQALMQEMMANSIFQIVGLQYRRESLQRSPLARELHQMLTGFMS</sequence>
<dbReference type="OrthoDB" id="10050074at2759"/>
<evidence type="ECO:0000313" key="4">
    <source>
        <dbReference type="Proteomes" id="UP000186817"/>
    </source>
</evidence>
<evidence type="ECO:0000256" key="1">
    <source>
        <dbReference type="SAM" id="Coils"/>
    </source>
</evidence>
<evidence type="ECO:0000313" key="3">
    <source>
        <dbReference type="EMBL" id="OLQ04516.1"/>
    </source>
</evidence>
<dbReference type="AlphaFoldDB" id="A0A1Q9EAR3"/>
<feature type="region of interest" description="Disordered" evidence="2">
    <location>
        <begin position="226"/>
        <end position="264"/>
    </location>
</feature>
<dbReference type="Proteomes" id="UP000186817">
    <property type="component" value="Unassembled WGS sequence"/>
</dbReference>
<feature type="coiled-coil region" evidence="1">
    <location>
        <begin position="90"/>
        <end position="160"/>
    </location>
</feature>
<protein>
    <recommendedName>
        <fullName evidence="5">Reverse transcriptase domain-containing protein</fullName>
    </recommendedName>
</protein>
<evidence type="ECO:0008006" key="5">
    <source>
        <dbReference type="Google" id="ProtNLM"/>
    </source>
</evidence>
<proteinExistence type="predicted"/>
<feature type="compositionally biased region" description="Low complexity" evidence="2">
    <location>
        <begin position="248"/>
        <end position="257"/>
    </location>
</feature>
<feature type="region of interest" description="Disordered" evidence="2">
    <location>
        <begin position="1"/>
        <end position="22"/>
    </location>
</feature>
<reference evidence="3 4" key="1">
    <citation type="submission" date="2016-02" db="EMBL/GenBank/DDBJ databases">
        <title>Genome analysis of coral dinoflagellate symbionts highlights evolutionary adaptations to a symbiotic lifestyle.</title>
        <authorList>
            <person name="Aranda M."/>
            <person name="Li Y."/>
            <person name="Liew Y.J."/>
            <person name="Baumgarten S."/>
            <person name="Simakov O."/>
            <person name="Wilson M."/>
            <person name="Piel J."/>
            <person name="Ashoor H."/>
            <person name="Bougouffa S."/>
            <person name="Bajic V.B."/>
            <person name="Ryu T."/>
            <person name="Ravasi T."/>
            <person name="Bayer T."/>
            <person name="Micklem G."/>
            <person name="Kim H."/>
            <person name="Bhak J."/>
            <person name="Lajeunesse T.C."/>
            <person name="Voolstra C.R."/>
        </authorList>
    </citation>
    <scope>NUCLEOTIDE SEQUENCE [LARGE SCALE GENOMIC DNA]</scope>
    <source>
        <strain evidence="3 4">CCMP2467</strain>
    </source>
</reference>